<proteinExistence type="predicted"/>
<gene>
    <name evidence="3" type="ORF">ABVQ20_22655</name>
</gene>
<evidence type="ECO:0000256" key="2">
    <source>
        <dbReference type="SAM" id="Phobius"/>
    </source>
</evidence>
<comment type="caution">
    <text evidence="3">The sequence shown here is derived from an EMBL/GenBank/DDBJ whole genome shotgun (WGS) entry which is preliminary data.</text>
</comment>
<evidence type="ECO:0000256" key="1">
    <source>
        <dbReference type="SAM" id="MobiDB-lite"/>
    </source>
</evidence>
<dbReference type="EMBL" id="JBEWSZ010000001">
    <property type="protein sequence ID" value="MET2829779.1"/>
    <property type="molecule type" value="Genomic_DNA"/>
</dbReference>
<keyword evidence="2" id="KW-0472">Membrane</keyword>
<keyword evidence="2" id="KW-0812">Transmembrane</keyword>
<feature type="region of interest" description="Disordered" evidence="1">
    <location>
        <begin position="53"/>
        <end position="74"/>
    </location>
</feature>
<keyword evidence="4" id="KW-1185">Reference proteome</keyword>
<accession>A0ABV2DI99</accession>
<organism evidence="3 4">
    <name type="scientific">Mesorhizobium shangrilense</name>
    <dbReference type="NCBI Taxonomy" id="460060"/>
    <lineage>
        <taxon>Bacteria</taxon>
        <taxon>Pseudomonadati</taxon>
        <taxon>Pseudomonadota</taxon>
        <taxon>Alphaproteobacteria</taxon>
        <taxon>Hyphomicrobiales</taxon>
        <taxon>Phyllobacteriaceae</taxon>
        <taxon>Mesorhizobium</taxon>
    </lineage>
</organism>
<dbReference type="RefSeq" id="WP_354461696.1">
    <property type="nucleotide sequence ID" value="NZ_JBEWSZ010000001.1"/>
</dbReference>
<evidence type="ECO:0000313" key="3">
    <source>
        <dbReference type="EMBL" id="MET2829779.1"/>
    </source>
</evidence>
<keyword evidence="2" id="KW-1133">Transmembrane helix</keyword>
<dbReference type="Proteomes" id="UP001548832">
    <property type="component" value="Unassembled WGS sequence"/>
</dbReference>
<sequence>MNAQRLAIATNAIVPLMAALPYAIMADEPQERAVQYDPGTQLTVYAGRNFSTSREDESVNPFFGKSRSDTKKDD</sequence>
<reference evidence="3 4" key="1">
    <citation type="submission" date="2024-06" db="EMBL/GenBank/DDBJ databases">
        <authorList>
            <person name="Kim D.-U."/>
        </authorList>
    </citation>
    <scope>NUCLEOTIDE SEQUENCE [LARGE SCALE GENOMIC DNA]</scope>
    <source>
        <strain evidence="3 4">KACC15460</strain>
    </source>
</reference>
<name>A0ABV2DI99_9HYPH</name>
<feature type="transmembrane region" description="Helical" evidence="2">
    <location>
        <begin position="6"/>
        <end position="25"/>
    </location>
</feature>
<evidence type="ECO:0000313" key="4">
    <source>
        <dbReference type="Proteomes" id="UP001548832"/>
    </source>
</evidence>
<protein>
    <submittedName>
        <fullName evidence="3">Uncharacterized protein</fullName>
    </submittedName>
</protein>